<keyword evidence="3" id="KW-1185">Reference proteome</keyword>
<dbReference type="STRING" id="990285.RGCCGE502_14805"/>
<accession>S3IE16</accession>
<dbReference type="EMBL" id="AEYE02000015">
    <property type="protein sequence ID" value="EPE97328.1"/>
    <property type="molecule type" value="Genomic_DNA"/>
</dbReference>
<feature type="transmembrane region" description="Helical" evidence="1">
    <location>
        <begin position="99"/>
        <end position="127"/>
    </location>
</feature>
<dbReference type="HOGENOM" id="CLU_1905033_0_0_5"/>
<feature type="transmembrane region" description="Helical" evidence="1">
    <location>
        <begin position="60"/>
        <end position="87"/>
    </location>
</feature>
<proteinExistence type="predicted"/>
<keyword evidence="1" id="KW-0812">Transmembrane</keyword>
<dbReference type="Proteomes" id="UP000014411">
    <property type="component" value="Unassembled WGS sequence"/>
</dbReference>
<protein>
    <submittedName>
        <fullName evidence="2">Uncharacterized protein</fullName>
    </submittedName>
</protein>
<evidence type="ECO:0000256" key="1">
    <source>
        <dbReference type="SAM" id="Phobius"/>
    </source>
</evidence>
<feature type="transmembrane region" description="Helical" evidence="1">
    <location>
        <begin position="18"/>
        <end position="35"/>
    </location>
</feature>
<reference evidence="2 3" key="1">
    <citation type="journal article" date="2012" name="J. Bacteriol.">
        <title>Genome sequence of Rhizobium grahamii CCGE502, a broad-host-range symbiont with low nodulation competitiveness in Phaseolus vulgaris.</title>
        <authorList>
            <person name="Althabegoiti M.J."/>
            <person name="Lozano L."/>
            <person name="Torres-Tejerizo G."/>
            <person name="Ormeno-Orrillo E."/>
            <person name="Rogel M.A."/>
            <person name="Gonzalez V."/>
            <person name="Martinez-Romero E."/>
        </authorList>
    </citation>
    <scope>NUCLEOTIDE SEQUENCE [LARGE SCALE GENOMIC DNA]</scope>
    <source>
        <strain evidence="2 3">CCGE 502</strain>
    </source>
</reference>
<gene>
    <name evidence="2" type="ORF">RGCCGE502_14805</name>
</gene>
<dbReference type="AlphaFoldDB" id="S3IE16"/>
<keyword evidence="1" id="KW-0472">Membrane</keyword>
<keyword evidence="1" id="KW-1133">Transmembrane helix</keyword>
<comment type="caution">
    <text evidence="2">The sequence shown here is derived from an EMBL/GenBank/DDBJ whole genome shotgun (WGS) entry which is preliminary data.</text>
</comment>
<sequence length="133" mass="14561">MIFGIRFAQLDDAEANRFIAYVGLALAGIVGLYNTRLSENIAALDAFLQRRGMSGDFEHLFKISTGVIFLFAAMGGYTVFAIARAWLGLPLPFPPQRLFIGQLLVVAIPPFLGMMFGKALAAVTLMVRAYRSL</sequence>
<organism evidence="2 3">
    <name type="scientific">Rhizobium grahamii CCGE 502</name>
    <dbReference type="NCBI Taxonomy" id="990285"/>
    <lineage>
        <taxon>Bacteria</taxon>
        <taxon>Pseudomonadati</taxon>
        <taxon>Pseudomonadota</taxon>
        <taxon>Alphaproteobacteria</taxon>
        <taxon>Hyphomicrobiales</taxon>
        <taxon>Rhizobiaceae</taxon>
        <taxon>Rhizobium/Agrobacterium group</taxon>
        <taxon>Rhizobium</taxon>
    </lineage>
</organism>
<name>S3IE16_9HYPH</name>
<evidence type="ECO:0000313" key="3">
    <source>
        <dbReference type="Proteomes" id="UP000014411"/>
    </source>
</evidence>
<evidence type="ECO:0000313" key="2">
    <source>
        <dbReference type="EMBL" id="EPE97328.1"/>
    </source>
</evidence>